<evidence type="ECO:0000313" key="2">
    <source>
        <dbReference type="Proteomes" id="UP000187455"/>
    </source>
</evidence>
<gene>
    <name evidence="1" type="ORF">AYI68_g4328</name>
</gene>
<name>A0A1R0GXH9_9FUNG</name>
<organism evidence="1 2">
    <name type="scientific">Smittium mucronatum</name>
    <dbReference type="NCBI Taxonomy" id="133383"/>
    <lineage>
        <taxon>Eukaryota</taxon>
        <taxon>Fungi</taxon>
        <taxon>Fungi incertae sedis</taxon>
        <taxon>Zoopagomycota</taxon>
        <taxon>Kickxellomycotina</taxon>
        <taxon>Harpellomycetes</taxon>
        <taxon>Harpellales</taxon>
        <taxon>Legeriomycetaceae</taxon>
        <taxon>Smittium</taxon>
    </lineage>
</organism>
<reference evidence="1 2" key="1">
    <citation type="journal article" date="2016" name="Mol. Biol. Evol.">
        <title>Genome-Wide Survey of Gut Fungi (Harpellales) Reveals the First Horizontally Transferred Ubiquitin Gene from a Mosquito Host.</title>
        <authorList>
            <person name="Wang Y."/>
            <person name="White M.M."/>
            <person name="Kvist S."/>
            <person name="Moncalvo J.M."/>
        </authorList>
    </citation>
    <scope>NUCLEOTIDE SEQUENCE [LARGE SCALE GENOMIC DNA]</scope>
    <source>
        <strain evidence="1 2">ALG-7-W6</strain>
    </source>
</reference>
<comment type="caution">
    <text evidence="1">The sequence shown here is derived from an EMBL/GenBank/DDBJ whole genome shotgun (WGS) entry which is preliminary data.</text>
</comment>
<dbReference type="Proteomes" id="UP000187455">
    <property type="component" value="Unassembled WGS sequence"/>
</dbReference>
<evidence type="ECO:0000313" key="1">
    <source>
        <dbReference type="EMBL" id="OLY81558.1"/>
    </source>
</evidence>
<dbReference type="AlphaFoldDB" id="A0A1R0GXH9"/>
<dbReference type="EMBL" id="LSSL01002348">
    <property type="protein sequence ID" value="OLY81558.1"/>
    <property type="molecule type" value="Genomic_DNA"/>
</dbReference>
<keyword evidence="2" id="KW-1185">Reference proteome</keyword>
<sequence>MHYYSWSSDPNKQVIIPWMEPDLPGNNEDQKRDIDIETIYINMEVGNLVSRPKEALSFQKIIITRS</sequence>
<protein>
    <submittedName>
        <fullName evidence="1">Uncharacterized protein</fullName>
    </submittedName>
</protein>
<proteinExistence type="predicted"/>
<accession>A0A1R0GXH9</accession>